<dbReference type="OrthoDB" id="5694214at2"/>
<dbReference type="RefSeq" id="WP_090225196.1">
    <property type="nucleotide sequence ID" value="NZ_FOZP01000004.1"/>
</dbReference>
<accession>A0A1I6QK09</accession>
<dbReference type="InterPro" id="IPR033985">
    <property type="entry name" value="SusD-like_N"/>
</dbReference>
<evidence type="ECO:0000256" key="6">
    <source>
        <dbReference type="SAM" id="SignalP"/>
    </source>
</evidence>
<keyword evidence="4" id="KW-0472">Membrane</keyword>
<keyword evidence="3 6" id="KW-0732">Signal</keyword>
<keyword evidence="10" id="KW-1185">Reference proteome</keyword>
<evidence type="ECO:0000256" key="2">
    <source>
        <dbReference type="ARBA" id="ARBA00006275"/>
    </source>
</evidence>
<dbReference type="SUPFAM" id="SSF48452">
    <property type="entry name" value="TPR-like"/>
    <property type="match status" value="1"/>
</dbReference>
<proteinExistence type="inferred from homology"/>
<keyword evidence="5" id="KW-0998">Cell outer membrane</keyword>
<evidence type="ECO:0000313" key="9">
    <source>
        <dbReference type="EMBL" id="SFS52690.1"/>
    </source>
</evidence>
<feature type="signal peptide" evidence="6">
    <location>
        <begin position="1"/>
        <end position="21"/>
    </location>
</feature>
<dbReference type="Pfam" id="PF14322">
    <property type="entry name" value="SusD-like_3"/>
    <property type="match status" value="1"/>
</dbReference>
<comment type="subcellular location">
    <subcellularLocation>
        <location evidence="1">Cell outer membrane</location>
    </subcellularLocation>
</comment>
<dbReference type="Proteomes" id="UP000199312">
    <property type="component" value="Unassembled WGS sequence"/>
</dbReference>
<comment type="similarity">
    <text evidence="2">Belongs to the SusD family.</text>
</comment>
<dbReference type="AlphaFoldDB" id="A0A1I6QK09"/>
<dbReference type="Gene3D" id="1.25.40.390">
    <property type="match status" value="1"/>
</dbReference>
<dbReference type="EMBL" id="FOZP01000004">
    <property type="protein sequence ID" value="SFS52690.1"/>
    <property type="molecule type" value="Genomic_DNA"/>
</dbReference>
<evidence type="ECO:0000256" key="1">
    <source>
        <dbReference type="ARBA" id="ARBA00004442"/>
    </source>
</evidence>
<sequence length="506" mass="56214">MKKYIKIVVLGVLIIFNYTSCSNDFTEVDPIGLINEDDFLTTDAEAESVIFGIYDLMAWNYNRPWNSAFFLKVLPGDIANAGSTIGDQPPLQQIDDFTHVADNPAITGVWEGFYKTIGLANVLIEKLEISELSSKDKFIAEAKFLRAYSYFELVTLFGDVPLRITTPQSISEFGLARSPKSDVYIQIENDLADAISGLPLRSGVAQPFRISKEAAQAVLGKVYLFQKKYDLASIEFGKVISSQAFDLEPNFADVWKSSTENGMESLIELNYVSTEKYDWGNFPWGGRPESNIHAQLMGPRGDAFDVAAIGVANGWGFNLPTSKIGQAFVNAGDVIRKNATLISEADLITAGGAVTPPDTGIHDYEGYVRLKYVTRTEDTAGPINELNYGINWRLLRYADVLLMAAEAYHKNNEDEKAQIELNKVRFRAGLPDITATGNDLFNAIVLERQLELAFEGQRFWDLVRWGLADAELSSLGYTSKNQVFPIPSNEISRNVLINPEDQNPGY</sequence>
<reference evidence="10" key="1">
    <citation type="submission" date="2016-10" db="EMBL/GenBank/DDBJ databases">
        <authorList>
            <person name="Varghese N."/>
            <person name="Submissions S."/>
        </authorList>
    </citation>
    <scope>NUCLEOTIDE SEQUENCE [LARGE SCALE GENOMIC DNA]</scope>
    <source>
        <strain evidence="10">DSM 24450</strain>
    </source>
</reference>
<evidence type="ECO:0000259" key="7">
    <source>
        <dbReference type="Pfam" id="PF07980"/>
    </source>
</evidence>
<feature type="domain" description="RagB/SusD" evidence="7">
    <location>
        <begin position="358"/>
        <end position="474"/>
    </location>
</feature>
<evidence type="ECO:0000313" key="10">
    <source>
        <dbReference type="Proteomes" id="UP000199312"/>
    </source>
</evidence>
<dbReference type="CDD" id="cd08977">
    <property type="entry name" value="SusD"/>
    <property type="match status" value="1"/>
</dbReference>
<evidence type="ECO:0000259" key="8">
    <source>
        <dbReference type="Pfam" id="PF14322"/>
    </source>
</evidence>
<evidence type="ECO:0000256" key="4">
    <source>
        <dbReference type="ARBA" id="ARBA00023136"/>
    </source>
</evidence>
<dbReference type="InterPro" id="IPR012944">
    <property type="entry name" value="SusD_RagB_dom"/>
</dbReference>
<feature type="chain" id="PRO_5011630802" evidence="6">
    <location>
        <begin position="22"/>
        <end position="506"/>
    </location>
</feature>
<dbReference type="Pfam" id="PF07980">
    <property type="entry name" value="SusD_RagB"/>
    <property type="match status" value="1"/>
</dbReference>
<name>A0A1I6QK09_9FLAO</name>
<dbReference type="STRING" id="593133.SAMN04488006_1844"/>
<dbReference type="GO" id="GO:0009279">
    <property type="term" value="C:cell outer membrane"/>
    <property type="evidence" value="ECO:0007669"/>
    <property type="project" value="UniProtKB-SubCell"/>
</dbReference>
<protein>
    <submittedName>
        <fullName evidence="9">Starch-binding associating with outer membrane</fullName>
    </submittedName>
</protein>
<evidence type="ECO:0000256" key="5">
    <source>
        <dbReference type="ARBA" id="ARBA00023237"/>
    </source>
</evidence>
<organism evidence="9 10">
    <name type="scientific">Lutibacter maritimus</name>
    <dbReference type="NCBI Taxonomy" id="593133"/>
    <lineage>
        <taxon>Bacteria</taxon>
        <taxon>Pseudomonadati</taxon>
        <taxon>Bacteroidota</taxon>
        <taxon>Flavobacteriia</taxon>
        <taxon>Flavobacteriales</taxon>
        <taxon>Flavobacteriaceae</taxon>
        <taxon>Lutibacter</taxon>
    </lineage>
</organism>
<feature type="domain" description="SusD-like N-terminal" evidence="8">
    <location>
        <begin position="60"/>
        <end position="224"/>
    </location>
</feature>
<dbReference type="InterPro" id="IPR011990">
    <property type="entry name" value="TPR-like_helical_dom_sf"/>
</dbReference>
<gene>
    <name evidence="9" type="ORF">SAMN04488006_1844</name>
</gene>
<evidence type="ECO:0000256" key="3">
    <source>
        <dbReference type="ARBA" id="ARBA00022729"/>
    </source>
</evidence>